<evidence type="ECO:0000313" key="2">
    <source>
        <dbReference type="Proteomes" id="UP000054359"/>
    </source>
</evidence>
<dbReference type="OMA" id="YFPSKQL"/>
<protein>
    <submittedName>
        <fullName evidence="1">Fat-like cadherin-related tumor suppressor-like protein</fullName>
    </submittedName>
</protein>
<proteinExistence type="predicted"/>
<reference evidence="1 2" key="1">
    <citation type="submission" date="2013-11" db="EMBL/GenBank/DDBJ databases">
        <title>Genome sequencing of Stegodyphus mimosarum.</title>
        <authorList>
            <person name="Bechsgaard J."/>
        </authorList>
    </citation>
    <scope>NUCLEOTIDE SEQUENCE [LARGE SCALE GENOMIC DNA]</scope>
</reference>
<dbReference type="AlphaFoldDB" id="A0A087U338"/>
<evidence type="ECO:0000313" key="1">
    <source>
        <dbReference type="EMBL" id="KFM71777.1"/>
    </source>
</evidence>
<dbReference type="EMBL" id="KK117929">
    <property type="protein sequence ID" value="KFM71777.1"/>
    <property type="molecule type" value="Genomic_DNA"/>
</dbReference>
<accession>A0A087U338</accession>
<feature type="non-terminal residue" evidence="1">
    <location>
        <position position="100"/>
    </location>
</feature>
<dbReference type="Proteomes" id="UP000054359">
    <property type="component" value="Unassembled WGS sequence"/>
</dbReference>
<name>A0A087U338_STEMI</name>
<organism evidence="1 2">
    <name type="scientific">Stegodyphus mimosarum</name>
    <name type="common">African social velvet spider</name>
    <dbReference type="NCBI Taxonomy" id="407821"/>
    <lineage>
        <taxon>Eukaryota</taxon>
        <taxon>Metazoa</taxon>
        <taxon>Ecdysozoa</taxon>
        <taxon>Arthropoda</taxon>
        <taxon>Chelicerata</taxon>
        <taxon>Arachnida</taxon>
        <taxon>Araneae</taxon>
        <taxon>Araneomorphae</taxon>
        <taxon>Entelegynae</taxon>
        <taxon>Eresoidea</taxon>
        <taxon>Eresidae</taxon>
        <taxon>Stegodyphus</taxon>
    </lineage>
</organism>
<dbReference type="STRING" id="407821.A0A087U338"/>
<gene>
    <name evidence="1" type="ORF">X975_01964</name>
</gene>
<keyword evidence="2" id="KW-1185">Reference proteome</keyword>
<dbReference type="OrthoDB" id="10428394at2759"/>
<sequence length="100" mass="11524">MITAEAVMNSVAIRLDDVTPEDFLLTYKKGFLRGLRNILNVRMKDVELISLQPTLQEKYRRQRSTQQDLDIVFAVHAGPNGFLPPDKVRIKVKEKTEILE</sequence>